<keyword evidence="1" id="KW-0547">Nucleotide-binding</keyword>
<dbReference type="PANTHER" id="PTHR43788:SF8">
    <property type="entry name" value="DNA-BINDING PROTEIN SMUBP-2"/>
    <property type="match status" value="1"/>
</dbReference>
<organism evidence="8 9">
    <name type="scientific">Desmospora profundinema</name>
    <dbReference type="NCBI Taxonomy" id="1571184"/>
    <lineage>
        <taxon>Bacteria</taxon>
        <taxon>Bacillati</taxon>
        <taxon>Bacillota</taxon>
        <taxon>Bacilli</taxon>
        <taxon>Bacillales</taxon>
        <taxon>Thermoactinomycetaceae</taxon>
        <taxon>Desmospora</taxon>
    </lineage>
</organism>
<accession>A0ABU1IN18</accession>
<evidence type="ECO:0000256" key="5">
    <source>
        <dbReference type="SAM" id="Coils"/>
    </source>
</evidence>
<comment type="caution">
    <text evidence="8">The sequence shown here is derived from an EMBL/GenBank/DDBJ whole genome shotgun (WGS) entry which is preliminary data.</text>
</comment>
<dbReference type="CDD" id="cd18808">
    <property type="entry name" value="SF1_C_Upf1"/>
    <property type="match status" value="1"/>
</dbReference>
<evidence type="ECO:0000256" key="2">
    <source>
        <dbReference type="ARBA" id="ARBA00022801"/>
    </source>
</evidence>
<dbReference type="Pfam" id="PF13087">
    <property type="entry name" value="AAA_12"/>
    <property type="match status" value="1"/>
</dbReference>
<keyword evidence="5" id="KW-0175">Coiled coil</keyword>
<evidence type="ECO:0000256" key="6">
    <source>
        <dbReference type="SAM" id="MobiDB-lite"/>
    </source>
</evidence>
<evidence type="ECO:0000256" key="1">
    <source>
        <dbReference type="ARBA" id="ARBA00022741"/>
    </source>
</evidence>
<dbReference type="InterPro" id="IPR027417">
    <property type="entry name" value="P-loop_NTPase"/>
</dbReference>
<feature type="coiled-coil region" evidence="5">
    <location>
        <begin position="474"/>
        <end position="508"/>
    </location>
</feature>
<dbReference type="PANTHER" id="PTHR43788">
    <property type="entry name" value="DNA2/NAM7 HELICASE FAMILY MEMBER"/>
    <property type="match status" value="1"/>
</dbReference>
<keyword evidence="3" id="KW-0347">Helicase</keyword>
<gene>
    <name evidence="8" type="ORF">JOE21_002173</name>
</gene>
<dbReference type="InterPro" id="IPR041679">
    <property type="entry name" value="DNA2/NAM7-like_C"/>
</dbReference>
<evidence type="ECO:0000313" key="8">
    <source>
        <dbReference type="EMBL" id="MDR6226167.1"/>
    </source>
</evidence>
<keyword evidence="2" id="KW-0378">Hydrolase</keyword>
<feature type="region of interest" description="Disordered" evidence="6">
    <location>
        <begin position="60"/>
        <end position="86"/>
    </location>
</feature>
<proteinExistence type="predicted"/>
<dbReference type="GO" id="GO:0005524">
    <property type="term" value="F:ATP binding"/>
    <property type="evidence" value="ECO:0007669"/>
    <property type="project" value="UniProtKB-KW"/>
</dbReference>
<sequence>MEALESKTSSWTTKVLRYWRTCLIDGARLGGETVHPLPVSNKELQMGQIDPENVKQVFEKINEKDKEKRKRKSRKPDTNHEDETPQEVQLFLSPIRVIVQSVEGVKRTGKREENNLIWIPVSMDREGRLSMIEKSPPFIPRELLTPALDDRATIGSIEAVDQFLNQHRLPTPDQGWESYWRYCSDFFRMVTGQEWDQFQMEGYESLPNGYLLLETDFSRAVFHLLGIYDHLLDQQHYSPLLHRYTQKDKREKRPLLSPLEEREEAKKHVGQMGGLFPLSPSQRETLHHYLSLDQGEILAVNGPPGTGKTTLLHSVVANRWVKAAFHQQEPPVIFAVSANNQAVTNIIDSFGKIDDPNPTSPLSGRWLPCLSSYGTYCASASKKEEAQNYHYLFGDWTGTILAWEQDDDYLREAEAYFLECCRKYASRSISDLTDAVSYLHQEICRTVSEMEEAHSRFHKWSVVKEEVTQHFDSIDSLKKERLHLEEKVRLAEEQVNQARKQRDAWLEHVDREPWWMSLFSFFPPVRERIRVRNLRFLEEESSVLGIDAGHTEEVTSHYQSRWKETKQQAESLRQRLQSLSRLERDWIKKEKDWKAWLADKGTTPDNWTGWLDQNLRFRAFQLATHYWEAKWLLEVTERKKKGVPVGSEECCSAESLRQLWRRLAKLTPCFVSTFYMIPRFFRTWDESKRYVSEGIDLLLVDEAGQAVPEISGGAFALAKQALVVGDRLQIEPISNIPHTLDAVNLLKHRLIQNVDDYESLTLTDLCSPTGSVMGIAQRLSIYQKFEEMPGMYLSEHRRCVPEIIAYCNELAYKERLEPLRENDLEDFWLPHIGYRVVSGDESVRYGSRGNEVEAKEVAQWIFHERKRLEAYYKDSIEQIVGVVTPFRWQKHLIMRHLRQMGISKLTVGTVHALQGAERRVILFSPVYTSNKQGFFFDRNKNMLNVAVSRAKDSFLVFGSVDKWNPKDTSKPSGLLVRYLFADEKNRLDWLMV</sequence>
<evidence type="ECO:0000256" key="4">
    <source>
        <dbReference type="ARBA" id="ARBA00022840"/>
    </source>
</evidence>
<reference evidence="8 9" key="1">
    <citation type="submission" date="2023-07" db="EMBL/GenBank/DDBJ databases">
        <title>Genomic Encyclopedia of Type Strains, Phase IV (KMG-IV): sequencing the most valuable type-strain genomes for metagenomic binning, comparative biology and taxonomic classification.</title>
        <authorList>
            <person name="Goeker M."/>
        </authorList>
    </citation>
    <scope>NUCLEOTIDE SEQUENCE [LARGE SCALE GENOMIC DNA]</scope>
    <source>
        <strain evidence="8 9">DSM 45903</strain>
    </source>
</reference>
<dbReference type="Gene3D" id="3.40.50.300">
    <property type="entry name" value="P-loop containing nucleotide triphosphate hydrolases"/>
    <property type="match status" value="3"/>
</dbReference>
<keyword evidence="9" id="KW-1185">Reference proteome</keyword>
<dbReference type="SUPFAM" id="SSF52540">
    <property type="entry name" value="P-loop containing nucleoside triphosphate hydrolases"/>
    <property type="match status" value="1"/>
</dbReference>
<name>A0ABU1IN18_9BACL</name>
<dbReference type="EMBL" id="JAVDQG010000004">
    <property type="protein sequence ID" value="MDR6226167.1"/>
    <property type="molecule type" value="Genomic_DNA"/>
</dbReference>
<evidence type="ECO:0000259" key="7">
    <source>
        <dbReference type="Pfam" id="PF13087"/>
    </source>
</evidence>
<dbReference type="RefSeq" id="WP_309865709.1">
    <property type="nucleotide sequence ID" value="NZ_JAVDQG010000004.1"/>
</dbReference>
<dbReference type="Proteomes" id="UP001185012">
    <property type="component" value="Unassembled WGS sequence"/>
</dbReference>
<evidence type="ECO:0000256" key="3">
    <source>
        <dbReference type="ARBA" id="ARBA00022806"/>
    </source>
</evidence>
<dbReference type="InterPro" id="IPR050534">
    <property type="entry name" value="Coronavir_polyprotein_1ab"/>
</dbReference>
<dbReference type="InterPro" id="IPR047187">
    <property type="entry name" value="SF1_C_Upf1"/>
</dbReference>
<evidence type="ECO:0000313" key="9">
    <source>
        <dbReference type="Proteomes" id="UP001185012"/>
    </source>
</evidence>
<protein>
    <submittedName>
        <fullName evidence="8">Energy-coupling factor transporter ATP-binding protein EcfA2</fullName>
    </submittedName>
</protein>
<keyword evidence="4 8" id="KW-0067">ATP-binding</keyword>
<feature type="domain" description="DNA2/NAM7 helicase-like C-terminal" evidence="7">
    <location>
        <begin position="787"/>
        <end position="960"/>
    </location>
</feature>